<dbReference type="Proteomes" id="UP000502345">
    <property type="component" value="Plasmid plas1"/>
</dbReference>
<proteinExistence type="predicted"/>
<accession>A0A6G9D315</accession>
<organism evidence="1 2">
    <name type="scientific">Rhodococcus erythropolis</name>
    <name type="common">Arthrobacter picolinophilus</name>
    <dbReference type="NCBI Taxonomy" id="1833"/>
    <lineage>
        <taxon>Bacteria</taxon>
        <taxon>Bacillati</taxon>
        <taxon>Actinomycetota</taxon>
        <taxon>Actinomycetes</taxon>
        <taxon>Mycobacteriales</taxon>
        <taxon>Nocardiaceae</taxon>
        <taxon>Rhodococcus</taxon>
        <taxon>Rhodococcus erythropolis group</taxon>
    </lineage>
</organism>
<dbReference type="EMBL" id="CP050125">
    <property type="protein sequence ID" value="QIP43685.1"/>
    <property type="molecule type" value="Genomic_DNA"/>
</dbReference>
<protein>
    <submittedName>
        <fullName evidence="1">Uncharacterized protein</fullName>
    </submittedName>
</protein>
<geneLocation type="plasmid" evidence="1 2">
    <name>plas1</name>
</geneLocation>
<name>A0A6G9D315_RHOER</name>
<evidence type="ECO:0000313" key="1">
    <source>
        <dbReference type="EMBL" id="QIP43685.1"/>
    </source>
</evidence>
<evidence type="ECO:0000313" key="2">
    <source>
        <dbReference type="Proteomes" id="UP000502345"/>
    </source>
</evidence>
<gene>
    <name evidence="1" type="ORF">G9444_6442</name>
</gene>
<keyword evidence="1" id="KW-0614">Plasmid</keyword>
<sequence length="45" mass="4852">MVIGWHGDRGRRPAVSCSAVAFRALFEVGIDIAGQEFRIFGSGDV</sequence>
<reference evidence="1 2" key="1">
    <citation type="submission" date="2020-03" db="EMBL/GenBank/DDBJ databases">
        <title>Screen low temperature-resistant strains for efficient degradation of petroleum hydrocarbons under the low temperature.</title>
        <authorList>
            <person name="Wang Y."/>
            <person name="Chen J."/>
        </authorList>
    </citation>
    <scope>NUCLEOTIDE SEQUENCE [LARGE SCALE GENOMIC DNA]</scope>
    <source>
        <strain evidence="1 2">KB1</strain>
        <plasmid evidence="1 2">plas1</plasmid>
    </source>
</reference>
<dbReference type="AlphaFoldDB" id="A0A6G9D315"/>